<dbReference type="EMBL" id="BAABIM010000001">
    <property type="protein sequence ID" value="GAA4671737.1"/>
    <property type="molecule type" value="Genomic_DNA"/>
</dbReference>
<evidence type="ECO:0000313" key="4">
    <source>
        <dbReference type="EMBL" id="GAA4671737.1"/>
    </source>
</evidence>
<accession>A0ABP8VSW5</accession>
<organism evidence="4 5">
    <name type="scientific">Nocardioides nanhaiensis</name>
    <dbReference type="NCBI Taxonomy" id="1476871"/>
    <lineage>
        <taxon>Bacteria</taxon>
        <taxon>Bacillati</taxon>
        <taxon>Actinomycetota</taxon>
        <taxon>Actinomycetes</taxon>
        <taxon>Propionibacteriales</taxon>
        <taxon>Nocardioidaceae</taxon>
        <taxon>Nocardioides</taxon>
    </lineage>
</organism>
<proteinExistence type="predicted"/>
<dbReference type="PROSITE" id="PS50977">
    <property type="entry name" value="HTH_TETR_2"/>
    <property type="match status" value="1"/>
</dbReference>
<dbReference type="Pfam" id="PF17926">
    <property type="entry name" value="TetR_C_21"/>
    <property type="match status" value="1"/>
</dbReference>
<protein>
    <submittedName>
        <fullName evidence="4">TetR family transcriptional regulator</fullName>
    </submittedName>
</protein>
<dbReference type="PANTHER" id="PTHR30328:SF54">
    <property type="entry name" value="HTH-TYPE TRANSCRIPTIONAL REPRESSOR SCO4008"/>
    <property type="match status" value="1"/>
</dbReference>
<dbReference type="SUPFAM" id="SSF48498">
    <property type="entry name" value="Tetracyclin repressor-like, C-terminal domain"/>
    <property type="match status" value="1"/>
</dbReference>
<dbReference type="PRINTS" id="PR00455">
    <property type="entry name" value="HTHTETR"/>
</dbReference>
<feature type="domain" description="HTH tetR-type" evidence="3">
    <location>
        <begin position="4"/>
        <end position="64"/>
    </location>
</feature>
<dbReference type="RefSeq" id="WP_345262512.1">
    <property type="nucleotide sequence ID" value="NZ_BAABIM010000001.1"/>
</dbReference>
<dbReference type="InterPro" id="IPR050109">
    <property type="entry name" value="HTH-type_TetR-like_transc_reg"/>
</dbReference>
<dbReference type="PANTHER" id="PTHR30328">
    <property type="entry name" value="TRANSCRIPTIONAL REPRESSOR"/>
    <property type="match status" value="1"/>
</dbReference>
<feature type="DNA-binding region" description="H-T-H motif" evidence="2">
    <location>
        <begin position="27"/>
        <end position="46"/>
    </location>
</feature>
<dbReference type="InterPro" id="IPR009057">
    <property type="entry name" value="Homeodomain-like_sf"/>
</dbReference>
<keyword evidence="5" id="KW-1185">Reference proteome</keyword>
<dbReference type="InterPro" id="IPR036271">
    <property type="entry name" value="Tet_transcr_reg_TetR-rel_C_sf"/>
</dbReference>
<reference evidence="5" key="1">
    <citation type="journal article" date="2019" name="Int. J. Syst. Evol. Microbiol.">
        <title>The Global Catalogue of Microorganisms (GCM) 10K type strain sequencing project: providing services to taxonomists for standard genome sequencing and annotation.</title>
        <authorList>
            <consortium name="The Broad Institute Genomics Platform"/>
            <consortium name="The Broad Institute Genome Sequencing Center for Infectious Disease"/>
            <person name="Wu L."/>
            <person name="Ma J."/>
        </authorList>
    </citation>
    <scope>NUCLEOTIDE SEQUENCE [LARGE SCALE GENOMIC DNA]</scope>
    <source>
        <strain evidence="5">JCM 18127</strain>
    </source>
</reference>
<comment type="caution">
    <text evidence="4">The sequence shown here is derived from an EMBL/GenBank/DDBJ whole genome shotgun (WGS) entry which is preliminary data.</text>
</comment>
<evidence type="ECO:0000259" key="3">
    <source>
        <dbReference type="PROSITE" id="PS50977"/>
    </source>
</evidence>
<evidence type="ECO:0000313" key="5">
    <source>
        <dbReference type="Proteomes" id="UP001500621"/>
    </source>
</evidence>
<gene>
    <name evidence="4" type="ORF">GCM10023226_05440</name>
</gene>
<dbReference type="SUPFAM" id="SSF46689">
    <property type="entry name" value="Homeodomain-like"/>
    <property type="match status" value="1"/>
</dbReference>
<keyword evidence="1 2" id="KW-0238">DNA-binding</keyword>
<dbReference type="Pfam" id="PF00440">
    <property type="entry name" value="TetR_N"/>
    <property type="match status" value="1"/>
</dbReference>
<evidence type="ECO:0000256" key="2">
    <source>
        <dbReference type="PROSITE-ProRule" id="PRU00335"/>
    </source>
</evidence>
<dbReference type="InterPro" id="IPR001647">
    <property type="entry name" value="HTH_TetR"/>
</dbReference>
<dbReference type="InterPro" id="IPR041467">
    <property type="entry name" value="Sco4008_C"/>
</dbReference>
<sequence>MAEAPTRQRIVEAAVQEFAAHGIAGARIDRIAAQASINKAQLYAHVGNKEALFDAAFTHHVGHFTDAVPFDADDLPGYAVRLYDRYVADAKLVRLVVWARLERTPTGDLFTGDEHDDDKYAALAGAQARGRLDDSYDPRDLWALLVAMAATWAQAAIMTVASGDEPEAVHERRRAALARAVDRAFTAS</sequence>
<evidence type="ECO:0000256" key="1">
    <source>
        <dbReference type="ARBA" id="ARBA00023125"/>
    </source>
</evidence>
<dbReference type="Proteomes" id="UP001500621">
    <property type="component" value="Unassembled WGS sequence"/>
</dbReference>
<name>A0ABP8VSW5_9ACTN</name>
<dbReference type="Gene3D" id="1.10.357.10">
    <property type="entry name" value="Tetracycline Repressor, domain 2"/>
    <property type="match status" value="1"/>
</dbReference>